<feature type="domain" description="DUF7869" evidence="1">
    <location>
        <begin position="48"/>
        <end position="159"/>
    </location>
</feature>
<dbReference type="InterPro" id="IPR057191">
    <property type="entry name" value="DUF7869"/>
</dbReference>
<dbReference type="Pfam" id="PF25273">
    <property type="entry name" value="DUF7869"/>
    <property type="match status" value="1"/>
</dbReference>
<dbReference type="PANTHER" id="PTHR34415">
    <property type="entry name" value="INTEGRASE CATALYTIC DOMAIN-CONTAINING PROTEIN"/>
    <property type="match status" value="1"/>
</dbReference>
<gene>
    <name evidence="2" type="ORF">HF086_015495</name>
</gene>
<dbReference type="AlphaFoldDB" id="A0A922SN18"/>
<proteinExistence type="predicted"/>
<protein>
    <recommendedName>
        <fullName evidence="1">DUF7869 domain-containing protein</fullName>
    </recommendedName>
</protein>
<evidence type="ECO:0000313" key="3">
    <source>
        <dbReference type="Proteomes" id="UP000814243"/>
    </source>
</evidence>
<name>A0A922SN18_SPOEX</name>
<dbReference type="PANTHER" id="PTHR34415:SF1">
    <property type="entry name" value="INTEGRASE CATALYTIC DOMAIN-CONTAINING PROTEIN"/>
    <property type="match status" value="1"/>
</dbReference>
<accession>A0A922SN18</accession>
<dbReference type="EMBL" id="JACEFF010000137">
    <property type="protein sequence ID" value="KAH9643381.1"/>
    <property type="molecule type" value="Genomic_DNA"/>
</dbReference>
<organism evidence="2 3">
    <name type="scientific">Spodoptera exigua</name>
    <name type="common">Beet armyworm</name>
    <name type="synonym">Noctua fulgens</name>
    <dbReference type="NCBI Taxonomy" id="7107"/>
    <lineage>
        <taxon>Eukaryota</taxon>
        <taxon>Metazoa</taxon>
        <taxon>Ecdysozoa</taxon>
        <taxon>Arthropoda</taxon>
        <taxon>Hexapoda</taxon>
        <taxon>Insecta</taxon>
        <taxon>Pterygota</taxon>
        <taxon>Neoptera</taxon>
        <taxon>Endopterygota</taxon>
        <taxon>Lepidoptera</taxon>
        <taxon>Glossata</taxon>
        <taxon>Ditrysia</taxon>
        <taxon>Noctuoidea</taxon>
        <taxon>Noctuidae</taxon>
        <taxon>Amphipyrinae</taxon>
        <taxon>Spodoptera</taxon>
    </lineage>
</organism>
<reference evidence="2" key="1">
    <citation type="journal article" date="2021" name="G3 (Bethesda)">
        <title>Genome and transcriptome analysis of the beet armyworm Spodoptera exigua reveals targets for pest control. .</title>
        <authorList>
            <person name="Simon S."/>
            <person name="Breeschoten T."/>
            <person name="Jansen H.J."/>
            <person name="Dirks R.P."/>
            <person name="Schranz M.E."/>
            <person name="Ros V.I.D."/>
        </authorList>
    </citation>
    <scope>NUCLEOTIDE SEQUENCE</scope>
    <source>
        <strain evidence="2">TB_SE_WUR_2020</strain>
    </source>
</reference>
<evidence type="ECO:0000313" key="2">
    <source>
        <dbReference type="EMBL" id="KAH9643381.1"/>
    </source>
</evidence>
<sequence>MFCPRIIVFNESFVPIGDKKNNANLQTFAAIWHEAIAGRKMSDIISCFKAFLQANRDLKNVVIWLDNCAAQNKNWTLYSYLLYLVNSVEVNYERITLKYLEVGHTHMAADEFHHQVEQSMKRKKHIYDFEDFYQAVSTTRTNIVVKKMNIDDFCDFEDCSSIYKLQNSSPRAYLCDMSEVTFLRGTHVIRYKTGFFDAEEHTLDFLRLKNIKSGIPPPKPKIKCRGISQERKSAIIQKLAPLMPDTRKSFWYNLPIDKNSVDLTQFDEE</sequence>
<comment type="caution">
    <text evidence="2">The sequence shown here is derived from an EMBL/GenBank/DDBJ whole genome shotgun (WGS) entry which is preliminary data.</text>
</comment>
<dbReference type="Proteomes" id="UP000814243">
    <property type="component" value="Unassembled WGS sequence"/>
</dbReference>
<evidence type="ECO:0000259" key="1">
    <source>
        <dbReference type="Pfam" id="PF25273"/>
    </source>
</evidence>